<sequence length="217" mass="24926">MRKDKQTGFTLVEIILSLGLTALLLGLLSSGVYIVADDWNRNSDVLDKSLDQALVVLQIDRALHGAFPHSYTNFDTLGREIYFHGEDDYLSFVSTVSPQRSPGLTVWEMYSVVDEGVYLSLVPAFSDEPTERLNESEPILILENYTAEFSYLYQDLNENRLWLDEWFGEEEQSLPLAVYVRFIPQRDFEDVNEELEIVARIKNNQHRSIRPTTNVGL</sequence>
<dbReference type="Pfam" id="PF07963">
    <property type="entry name" value="N_methyl"/>
    <property type="match status" value="1"/>
</dbReference>
<dbReference type="EMBL" id="NVUL01000049">
    <property type="protein sequence ID" value="PCI77076.1"/>
    <property type="molecule type" value="Genomic_DNA"/>
</dbReference>
<evidence type="ECO:0008006" key="4">
    <source>
        <dbReference type="Google" id="ProtNLM"/>
    </source>
</evidence>
<evidence type="ECO:0000313" key="3">
    <source>
        <dbReference type="Proteomes" id="UP000218767"/>
    </source>
</evidence>
<dbReference type="Proteomes" id="UP000218767">
    <property type="component" value="Unassembled WGS sequence"/>
</dbReference>
<keyword evidence="1" id="KW-0472">Membrane</keyword>
<name>A0A2A4X3K7_9GAMM</name>
<evidence type="ECO:0000256" key="1">
    <source>
        <dbReference type="SAM" id="Phobius"/>
    </source>
</evidence>
<evidence type="ECO:0000313" key="2">
    <source>
        <dbReference type="EMBL" id="PCI77076.1"/>
    </source>
</evidence>
<proteinExistence type="predicted"/>
<dbReference type="InterPro" id="IPR012902">
    <property type="entry name" value="N_methyl_site"/>
</dbReference>
<reference evidence="3" key="1">
    <citation type="submission" date="2017-08" db="EMBL/GenBank/DDBJ databases">
        <title>A dynamic microbial community with high functional redundancy inhabits the cold, oxic subseafloor aquifer.</title>
        <authorList>
            <person name="Tully B.J."/>
            <person name="Wheat C.G."/>
            <person name="Glazer B.T."/>
            <person name="Huber J.A."/>
        </authorList>
    </citation>
    <scope>NUCLEOTIDE SEQUENCE [LARGE SCALE GENOMIC DNA]</scope>
</reference>
<keyword evidence="1" id="KW-1133">Transmembrane helix</keyword>
<keyword evidence="1" id="KW-0812">Transmembrane</keyword>
<gene>
    <name evidence="2" type="ORF">COB20_09080</name>
</gene>
<protein>
    <recommendedName>
        <fullName evidence="4">Prepilin-type N-terminal cleavage/methylation domain-containing protein</fullName>
    </recommendedName>
</protein>
<accession>A0A2A4X3K7</accession>
<comment type="caution">
    <text evidence="2">The sequence shown here is derived from an EMBL/GenBank/DDBJ whole genome shotgun (WGS) entry which is preliminary data.</text>
</comment>
<feature type="transmembrane region" description="Helical" evidence="1">
    <location>
        <begin position="12"/>
        <end position="36"/>
    </location>
</feature>
<dbReference type="AlphaFoldDB" id="A0A2A4X3K7"/>
<organism evidence="2 3">
    <name type="scientific">SAR86 cluster bacterium</name>
    <dbReference type="NCBI Taxonomy" id="2030880"/>
    <lineage>
        <taxon>Bacteria</taxon>
        <taxon>Pseudomonadati</taxon>
        <taxon>Pseudomonadota</taxon>
        <taxon>Gammaproteobacteria</taxon>
        <taxon>SAR86 cluster</taxon>
    </lineage>
</organism>